<feature type="binding site" evidence="5">
    <location>
        <position position="1"/>
    </location>
    <ligand>
        <name>S-adenosyl-L-methionine</name>
        <dbReference type="ChEBI" id="CHEBI:59789"/>
    </ligand>
</feature>
<dbReference type="InterPro" id="IPR020598">
    <property type="entry name" value="rRNA_Ade_methylase_Trfase_N"/>
</dbReference>
<dbReference type="GO" id="GO:0006391">
    <property type="term" value="P:transcription initiation at mitochondrial promoter"/>
    <property type="evidence" value="ECO:0007669"/>
    <property type="project" value="TreeGrafter"/>
</dbReference>
<accession>A0A3R7PSM1</accession>
<dbReference type="Gene3D" id="3.40.50.150">
    <property type="entry name" value="Vaccinia Virus protein VP39"/>
    <property type="match status" value="2"/>
</dbReference>
<keyword evidence="1 5" id="KW-0489">Methyltransferase</keyword>
<feature type="binding site" evidence="5">
    <location>
        <position position="112"/>
    </location>
    <ligand>
        <name>S-adenosyl-L-methionine</name>
        <dbReference type="ChEBI" id="CHEBI:59789"/>
    </ligand>
</feature>
<organism evidence="8 9">
    <name type="scientific">Penaeus vannamei</name>
    <name type="common">Whiteleg shrimp</name>
    <name type="synonym">Litopenaeus vannamei</name>
    <dbReference type="NCBI Taxonomy" id="6689"/>
    <lineage>
        <taxon>Eukaryota</taxon>
        <taxon>Metazoa</taxon>
        <taxon>Ecdysozoa</taxon>
        <taxon>Arthropoda</taxon>
        <taxon>Crustacea</taxon>
        <taxon>Multicrustacea</taxon>
        <taxon>Malacostraca</taxon>
        <taxon>Eumalacostraca</taxon>
        <taxon>Eucarida</taxon>
        <taxon>Decapoda</taxon>
        <taxon>Dendrobranchiata</taxon>
        <taxon>Penaeoidea</taxon>
        <taxon>Penaeidae</taxon>
        <taxon>Penaeus</taxon>
    </lineage>
</organism>
<dbReference type="STRING" id="6689.A0A3R7PSM1"/>
<gene>
    <name evidence="8" type="ORF">C7M84_005696</name>
</gene>
<keyword evidence="2 5" id="KW-0808">Transferase</keyword>
<protein>
    <recommendedName>
        <fullName evidence="6">rRNA adenine N(6)-methyltransferase</fullName>
        <ecNumber evidence="6">2.1.1.-</ecNumber>
    </recommendedName>
</protein>
<comment type="caution">
    <text evidence="8">The sequence shown here is derived from an EMBL/GenBank/DDBJ whole genome shotgun (WGS) entry which is preliminary data.</text>
</comment>
<dbReference type="OrthoDB" id="16079at2759"/>
<sequence>MMARSTTMAAKHFASVAMRLPPLPSTSDLVRLYKLRAIKQLSQNFLMDAKLTSKIVRSSGRVRHCHVCEDACGKRLDIQVGDVMTYNMEKLFPEDLAQPWDGQLPKIHLIGNLPFNIATPLIIRWLKDISFQQNAWRYGRVRMTLTFQREVAERMIALPETLKKGSWFAISTVPSR</sequence>
<evidence type="ECO:0000256" key="5">
    <source>
        <dbReference type="PROSITE-ProRule" id="PRU01026"/>
    </source>
</evidence>
<dbReference type="AlphaFoldDB" id="A0A3R7PSM1"/>
<dbReference type="Proteomes" id="UP000283509">
    <property type="component" value="Unassembled WGS sequence"/>
</dbReference>
<dbReference type="EMBL" id="QCYY01001737">
    <property type="protein sequence ID" value="ROT75755.1"/>
    <property type="molecule type" value="Genomic_DNA"/>
</dbReference>
<keyword evidence="4 5" id="KW-0694">RNA-binding</keyword>
<dbReference type="InterPro" id="IPR001737">
    <property type="entry name" value="KsgA/Erm"/>
</dbReference>
<proteinExistence type="inferred from homology"/>
<dbReference type="Pfam" id="PF00398">
    <property type="entry name" value="RrnaAD"/>
    <property type="match status" value="1"/>
</dbReference>
<feature type="binding site" evidence="5">
    <location>
        <position position="82"/>
    </location>
    <ligand>
        <name>S-adenosyl-L-methionine</name>
        <dbReference type="ChEBI" id="CHEBI:59789"/>
    </ligand>
</feature>
<keyword evidence="6" id="KW-0698">rRNA processing</keyword>
<comment type="similarity">
    <text evidence="5 6">Belongs to the class I-like SAM-binding methyltransferase superfamily. rRNA adenine N(6)-methyltransferase family.</text>
</comment>
<dbReference type="PROSITE" id="PS51689">
    <property type="entry name" value="SAM_RNA_A_N6_MT"/>
    <property type="match status" value="1"/>
</dbReference>
<keyword evidence="3 5" id="KW-0949">S-adenosyl-L-methionine</keyword>
<evidence type="ECO:0000256" key="3">
    <source>
        <dbReference type="ARBA" id="ARBA00022691"/>
    </source>
</evidence>
<reference evidence="8 9" key="1">
    <citation type="submission" date="2018-04" db="EMBL/GenBank/DDBJ databases">
        <authorList>
            <person name="Zhang X."/>
            <person name="Yuan J."/>
            <person name="Li F."/>
            <person name="Xiang J."/>
        </authorList>
    </citation>
    <scope>NUCLEOTIDE SEQUENCE [LARGE SCALE GENOMIC DNA]</scope>
    <source>
        <tissue evidence="8">Muscle</tissue>
    </source>
</reference>
<keyword evidence="9" id="KW-1185">Reference proteome</keyword>
<dbReference type="GO" id="GO:0000179">
    <property type="term" value="F:rRNA (adenine-N6,N6-)-dimethyltransferase activity"/>
    <property type="evidence" value="ECO:0007669"/>
    <property type="project" value="UniProtKB-UniRule"/>
</dbReference>
<evidence type="ECO:0000313" key="9">
    <source>
        <dbReference type="Proteomes" id="UP000283509"/>
    </source>
</evidence>
<dbReference type="EC" id="2.1.1.-" evidence="6"/>
<feature type="domain" description="Ribosomal RNA adenine methylase transferase N-terminal" evidence="7">
    <location>
        <begin position="30"/>
        <end position="176"/>
    </location>
</feature>
<dbReference type="PANTHER" id="PTHR11727">
    <property type="entry name" value="DIMETHYLADENOSINE TRANSFERASE"/>
    <property type="match status" value="1"/>
</dbReference>
<evidence type="ECO:0000259" key="7">
    <source>
        <dbReference type="SMART" id="SM00650"/>
    </source>
</evidence>
<dbReference type="SMART" id="SM00650">
    <property type="entry name" value="rADc"/>
    <property type="match status" value="1"/>
</dbReference>
<evidence type="ECO:0000256" key="1">
    <source>
        <dbReference type="ARBA" id="ARBA00022603"/>
    </source>
</evidence>
<evidence type="ECO:0000256" key="4">
    <source>
        <dbReference type="ARBA" id="ARBA00022884"/>
    </source>
</evidence>
<evidence type="ECO:0000256" key="2">
    <source>
        <dbReference type="ARBA" id="ARBA00022679"/>
    </source>
</evidence>
<evidence type="ECO:0000313" key="8">
    <source>
        <dbReference type="EMBL" id="ROT75755.1"/>
    </source>
</evidence>
<dbReference type="SUPFAM" id="SSF53335">
    <property type="entry name" value="S-adenosyl-L-methionine-dependent methyltransferases"/>
    <property type="match status" value="1"/>
</dbReference>
<dbReference type="InterPro" id="IPR029063">
    <property type="entry name" value="SAM-dependent_MTases_sf"/>
</dbReference>
<dbReference type="GO" id="GO:0034246">
    <property type="term" value="F:mitochondrial transcription factor activity"/>
    <property type="evidence" value="ECO:0007669"/>
    <property type="project" value="TreeGrafter"/>
</dbReference>
<dbReference type="GO" id="GO:0005759">
    <property type="term" value="C:mitochondrial matrix"/>
    <property type="evidence" value="ECO:0007669"/>
    <property type="project" value="TreeGrafter"/>
</dbReference>
<dbReference type="PANTHER" id="PTHR11727:SF17">
    <property type="entry name" value="DIMETHYLADENOSINE TRANSFERASE 1, MITOCHONDRIAL"/>
    <property type="match status" value="1"/>
</dbReference>
<name>A0A3R7PSM1_PENVA</name>
<dbReference type="GO" id="GO:0003723">
    <property type="term" value="F:RNA binding"/>
    <property type="evidence" value="ECO:0007669"/>
    <property type="project" value="UniProtKB-UniRule"/>
</dbReference>
<comment type="caution">
    <text evidence="5">Lacks conserved residue(s) required for the propagation of feature annotation.</text>
</comment>
<reference evidence="8 9" key="2">
    <citation type="submission" date="2019-01" db="EMBL/GenBank/DDBJ databases">
        <title>The decoding of complex shrimp genome reveals the adaptation for benthos swimmer, frequently molting mechanism and breeding impact on genome.</title>
        <authorList>
            <person name="Sun Y."/>
            <person name="Gao Y."/>
            <person name="Yu Y."/>
        </authorList>
    </citation>
    <scope>NUCLEOTIDE SEQUENCE [LARGE SCALE GENOMIC DNA]</scope>
    <source>
        <tissue evidence="8">Muscle</tissue>
    </source>
</reference>
<evidence type="ECO:0000256" key="6">
    <source>
        <dbReference type="RuleBase" id="RU362106"/>
    </source>
</evidence>